<evidence type="ECO:0000256" key="1">
    <source>
        <dbReference type="ARBA" id="ARBA00004196"/>
    </source>
</evidence>
<dbReference type="Gene3D" id="1.10.1130.10">
    <property type="entry name" value="Flavocytochrome C3, Chain A"/>
    <property type="match status" value="1"/>
</dbReference>
<keyword evidence="7" id="KW-0106">Calcium</keyword>
<feature type="compositionally biased region" description="Low complexity" evidence="11">
    <location>
        <begin position="490"/>
        <end position="509"/>
    </location>
</feature>
<dbReference type="Pfam" id="PF02335">
    <property type="entry name" value="Cytochrom_C552"/>
    <property type="match status" value="1"/>
</dbReference>
<evidence type="ECO:0000256" key="6">
    <source>
        <dbReference type="ARBA" id="ARBA00022729"/>
    </source>
</evidence>
<comment type="caution">
    <text evidence="13">The sequence shown here is derived from an EMBL/GenBank/DDBJ whole genome shotgun (WGS) entry which is preliminary data.</text>
</comment>
<accession>A0ABS9Q2L5</accession>
<dbReference type="EMBL" id="JAKRCV010000026">
    <property type="protein sequence ID" value="MCG7322120.1"/>
    <property type="molecule type" value="Genomic_DNA"/>
</dbReference>
<dbReference type="PANTHER" id="PTHR30633">
    <property type="entry name" value="CYTOCHROME C-552 RESPIRATORY NITRITE REDUCTASE"/>
    <property type="match status" value="1"/>
</dbReference>
<keyword evidence="4" id="KW-0349">Heme</keyword>
<dbReference type="RefSeq" id="WP_239264188.1">
    <property type="nucleotide sequence ID" value="NZ_JAKRCV010000026.1"/>
</dbReference>
<evidence type="ECO:0000313" key="13">
    <source>
        <dbReference type="EMBL" id="MCG7322120.1"/>
    </source>
</evidence>
<comment type="similarity">
    <text evidence="2">Belongs to the cytochrome c-552 family.</text>
</comment>
<name>A0ABS9Q2L5_9MICO</name>
<evidence type="ECO:0000256" key="8">
    <source>
        <dbReference type="ARBA" id="ARBA00023002"/>
    </source>
</evidence>
<dbReference type="PANTHER" id="PTHR30633:SF0">
    <property type="entry name" value="CYTOCHROME C-552"/>
    <property type="match status" value="1"/>
</dbReference>
<dbReference type="PIRSF" id="PIRSF000243">
    <property type="entry name" value="Cyt_c552"/>
    <property type="match status" value="1"/>
</dbReference>
<keyword evidence="12" id="KW-0472">Membrane</keyword>
<comment type="catalytic activity">
    <reaction evidence="10">
        <text>6 Fe(III)-[cytochrome c] + NH4(+) + 2 H2O = 6 Fe(II)-[cytochrome c] + nitrite + 8 H(+)</text>
        <dbReference type="Rhea" id="RHEA:13089"/>
        <dbReference type="Rhea" id="RHEA-COMP:10350"/>
        <dbReference type="Rhea" id="RHEA-COMP:14399"/>
        <dbReference type="ChEBI" id="CHEBI:15377"/>
        <dbReference type="ChEBI" id="CHEBI:15378"/>
        <dbReference type="ChEBI" id="CHEBI:16301"/>
        <dbReference type="ChEBI" id="CHEBI:28938"/>
        <dbReference type="ChEBI" id="CHEBI:29033"/>
        <dbReference type="ChEBI" id="CHEBI:29034"/>
        <dbReference type="EC" id="1.7.2.2"/>
    </reaction>
</comment>
<dbReference type="CDD" id="cd00548">
    <property type="entry name" value="NrfA-like"/>
    <property type="match status" value="1"/>
</dbReference>
<comment type="subcellular location">
    <subcellularLocation>
        <location evidence="1">Cell envelope</location>
    </subcellularLocation>
</comment>
<evidence type="ECO:0000256" key="3">
    <source>
        <dbReference type="ARBA" id="ARBA00011887"/>
    </source>
</evidence>
<proteinExistence type="inferred from homology"/>
<keyword evidence="14" id="KW-1185">Reference proteome</keyword>
<dbReference type="EC" id="1.7.2.2" evidence="3"/>
<protein>
    <recommendedName>
        <fullName evidence="3">nitrite reductase (cytochrome; ammonia-forming)</fullName>
        <ecNumber evidence="3">1.7.2.2</ecNumber>
    </recommendedName>
</protein>
<keyword evidence="12" id="KW-1133">Transmembrane helix</keyword>
<sequence>MNATATDNPKGARKRRGGGRKGLLAAIVLATALVTVGVVALLVNIFQHKQEAQDTNFAVVQLDETVVDPAVWGKNFPLQYDMYKRTTDQQRTKFGGSEAVPHVPEGADARSTVAGQKLEKDPRLVQMWAGYAFATDYREKRGHAYMLVDQRDTKRVNEFKQPGTCLNCHASMAKVYKDLGNGDAKAGFDKINHMTYQEATKLVDHPVACIDCHDPKTMQLRITRPAFQEGIKALKASQGVPNFDVNTQATTQEMRSFVCAQCHVEYYFKGKDKTLTFPWAKGVNLDNEFAYYQEVGFTDWEHKTTGTPMLKAQHPEFEMWNQGVHAKAGVTCADCHMPYTAVGAQKVSDHWVRSPMLNVNKSCQVCHHASEDELKSRVETIQTRVATSRSQAFDGLTALIKDIEDAKKAGAPQDRIVAAQTWHRKASFYIDYVISENSTGFHAPEESIRYMQTATDAVRKGQLALLGKEKADPTAAKAFQMWKEKKAADAKAAAAGPKAPATPAATATPTPTPSR</sequence>
<feature type="transmembrane region" description="Helical" evidence="12">
    <location>
        <begin position="23"/>
        <end position="46"/>
    </location>
</feature>
<keyword evidence="5" id="KW-0479">Metal-binding</keyword>
<dbReference type="InterPro" id="IPR003321">
    <property type="entry name" value="Cyt_c552"/>
</dbReference>
<dbReference type="Proteomes" id="UP001521931">
    <property type="component" value="Unassembled WGS sequence"/>
</dbReference>
<evidence type="ECO:0000256" key="11">
    <source>
        <dbReference type="SAM" id="MobiDB-lite"/>
    </source>
</evidence>
<organism evidence="13 14">
    <name type="scientific">Arsenicicoccus bolidensis</name>
    <dbReference type="NCBI Taxonomy" id="229480"/>
    <lineage>
        <taxon>Bacteria</taxon>
        <taxon>Bacillati</taxon>
        <taxon>Actinomycetota</taxon>
        <taxon>Actinomycetes</taxon>
        <taxon>Micrococcales</taxon>
        <taxon>Intrasporangiaceae</taxon>
        <taxon>Arsenicicoccus</taxon>
    </lineage>
</organism>
<evidence type="ECO:0000313" key="14">
    <source>
        <dbReference type="Proteomes" id="UP001521931"/>
    </source>
</evidence>
<dbReference type="Gene3D" id="1.20.140.10">
    <property type="entry name" value="Butyryl-CoA Dehydrogenase, subunit A, domain 3"/>
    <property type="match status" value="1"/>
</dbReference>
<dbReference type="InterPro" id="IPR036280">
    <property type="entry name" value="Multihaem_cyt_sf"/>
</dbReference>
<evidence type="ECO:0000256" key="4">
    <source>
        <dbReference type="ARBA" id="ARBA00022617"/>
    </source>
</evidence>
<keyword evidence="9" id="KW-0408">Iron</keyword>
<gene>
    <name evidence="13" type="ORF">MHL29_09505</name>
</gene>
<evidence type="ECO:0000256" key="9">
    <source>
        <dbReference type="ARBA" id="ARBA00023004"/>
    </source>
</evidence>
<keyword evidence="12" id="KW-0812">Transmembrane</keyword>
<evidence type="ECO:0000256" key="7">
    <source>
        <dbReference type="ARBA" id="ARBA00022837"/>
    </source>
</evidence>
<feature type="region of interest" description="Disordered" evidence="11">
    <location>
        <begin position="489"/>
        <end position="515"/>
    </location>
</feature>
<keyword evidence="6" id="KW-0732">Signal</keyword>
<keyword evidence="8" id="KW-0560">Oxidoreductase</keyword>
<evidence type="ECO:0000256" key="2">
    <source>
        <dbReference type="ARBA" id="ARBA00009288"/>
    </source>
</evidence>
<reference evidence="13 14" key="1">
    <citation type="submission" date="2022-02" db="EMBL/GenBank/DDBJ databases">
        <title>Uncovering new skin microbiome diversity through culturing and metagenomics.</title>
        <authorList>
            <person name="Conlan S."/>
            <person name="Deming C."/>
            <person name="Nisc Comparative Sequencing Program N."/>
            <person name="Segre J.A."/>
        </authorList>
    </citation>
    <scope>NUCLEOTIDE SEQUENCE [LARGE SCALE GENOMIC DNA]</scope>
    <source>
        <strain evidence="13 14">ACRQZ</strain>
    </source>
</reference>
<evidence type="ECO:0000256" key="12">
    <source>
        <dbReference type="SAM" id="Phobius"/>
    </source>
</evidence>
<dbReference type="SUPFAM" id="SSF48695">
    <property type="entry name" value="Multiheme cytochromes"/>
    <property type="match status" value="1"/>
</dbReference>
<evidence type="ECO:0000256" key="10">
    <source>
        <dbReference type="ARBA" id="ARBA00049131"/>
    </source>
</evidence>
<evidence type="ECO:0000256" key="5">
    <source>
        <dbReference type="ARBA" id="ARBA00022723"/>
    </source>
</evidence>